<evidence type="ECO:0000259" key="7">
    <source>
        <dbReference type="Pfam" id="PF02687"/>
    </source>
</evidence>
<sequence length="437" mass="48453">MFAYYLQLGLRSLRKNPLLTLLMVLAIGCGVAASMTTYSVFRATSNNPIPQKSSQLYVPQIDNWGPDVGPDAKGEPPNAMTYTDAVNLMRDKRAKRQTALYPTQMSIVPTDASMLPFRETSYGWYADAFGMFDVPFLYGHAWSASEDDAHAAVAVIGKALNDKLFNGRNSVGQNVNLNGRDYRIVGVADRWNPEPVFYDVINTNGFDDPIQVFIPFTRAVELQTPTNGNNNCSHDPGKGWDSWIHSECVWVGFWVELPTRSEADAYHQYLNGYSAEQQRSGRFRWAPNTRLRNVTEWLEYQKVVPQEAKVSLLVSLGFLLICLVNTVGLLLAKFMRRSSEIGVRRALGATRKEIYIQFLIEAAAIGLAGGVLGLLLTGIGVMGVSLVFEPDIAKLATLDVSLVLLTMLVAILATVLAAFYPTWRAAQVQPAWQLKSN</sequence>
<feature type="domain" description="MacB-like periplasmic core" evidence="8">
    <location>
        <begin position="20"/>
        <end position="223"/>
    </location>
</feature>
<organism evidence="9 10">
    <name type="scientific">Dyella japonica A8</name>
    <dbReference type="NCBI Taxonomy" id="1217721"/>
    <lineage>
        <taxon>Bacteria</taxon>
        <taxon>Pseudomonadati</taxon>
        <taxon>Pseudomonadota</taxon>
        <taxon>Gammaproteobacteria</taxon>
        <taxon>Lysobacterales</taxon>
        <taxon>Rhodanobacteraceae</taxon>
        <taxon>Dyella</taxon>
    </lineage>
</organism>
<dbReference type="KEGG" id="dja:HY57_19395"/>
<proteinExistence type="predicted"/>
<gene>
    <name evidence="9" type="ORF">HY57_19395</name>
</gene>
<comment type="subcellular location">
    <subcellularLocation>
        <location evidence="1">Cell membrane</location>
        <topology evidence="1">Multi-pass membrane protein</topology>
    </subcellularLocation>
</comment>
<evidence type="ECO:0000256" key="1">
    <source>
        <dbReference type="ARBA" id="ARBA00004651"/>
    </source>
</evidence>
<keyword evidence="5 6" id="KW-0472">Membrane</keyword>
<evidence type="ECO:0000313" key="10">
    <source>
        <dbReference type="Proteomes" id="UP000027987"/>
    </source>
</evidence>
<dbReference type="InterPro" id="IPR025857">
    <property type="entry name" value="MacB_PCD"/>
</dbReference>
<evidence type="ECO:0000256" key="2">
    <source>
        <dbReference type="ARBA" id="ARBA00022475"/>
    </source>
</evidence>
<dbReference type="RefSeq" id="WP_026033797.1">
    <property type="nucleotide sequence ID" value="NZ_ALOY01000129.1"/>
</dbReference>
<dbReference type="PATRIC" id="fig|1217721.7.peg.3973"/>
<dbReference type="Pfam" id="PF02687">
    <property type="entry name" value="FtsX"/>
    <property type="match status" value="1"/>
</dbReference>
<dbReference type="HOGENOM" id="CLU_625346_0_0_6"/>
<keyword evidence="2" id="KW-1003">Cell membrane</keyword>
<dbReference type="PANTHER" id="PTHR30572:SF18">
    <property type="entry name" value="ABC-TYPE MACROLIDE FAMILY EXPORT SYSTEM PERMEASE COMPONENT 2"/>
    <property type="match status" value="1"/>
</dbReference>
<feature type="transmembrane region" description="Helical" evidence="6">
    <location>
        <begin position="355"/>
        <end position="388"/>
    </location>
</feature>
<dbReference type="InterPro" id="IPR050250">
    <property type="entry name" value="Macrolide_Exporter_MacB"/>
</dbReference>
<dbReference type="Pfam" id="PF12704">
    <property type="entry name" value="MacB_PCD"/>
    <property type="match status" value="1"/>
</dbReference>
<dbReference type="Proteomes" id="UP000027987">
    <property type="component" value="Chromosome"/>
</dbReference>
<keyword evidence="4 6" id="KW-1133">Transmembrane helix</keyword>
<feature type="transmembrane region" description="Helical" evidence="6">
    <location>
        <begin position="400"/>
        <end position="420"/>
    </location>
</feature>
<keyword evidence="3 6" id="KW-0812">Transmembrane</keyword>
<feature type="transmembrane region" description="Helical" evidence="6">
    <location>
        <begin position="312"/>
        <end position="334"/>
    </location>
</feature>
<dbReference type="STRING" id="1217721.HY57_19395"/>
<evidence type="ECO:0000256" key="6">
    <source>
        <dbReference type="SAM" id="Phobius"/>
    </source>
</evidence>
<dbReference type="OrthoDB" id="8735006at2"/>
<evidence type="ECO:0000256" key="3">
    <source>
        <dbReference type="ARBA" id="ARBA00022692"/>
    </source>
</evidence>
<evidence type="ECO:0000259" key="8">
    <source>
        <dbReference type="Pfam" id="PF12704"/>
    </source>
</evidence>
<evidence type="ECO:0000256" key="5">
    <source>
        <dbReference type="ARBA" id="ARBA00023136"/>
    </source>
</evidence>
<dbReference type="AlphaFoldDB" id="A0A075K580"/>
<protein>
    <submittedName>
        <fullName evidence="9">Peptide ABC transporter permease</fullName>
    </submittedName>
</protein>
<dbReference type="EMBL" id="CP008884">
    <property type="protein sequence ID" value="AIF49260.1"/>
    <property type="molecule type" value="Genomic_DNA"/>
</dbReference>
<dbReference type="GO" id="GO:0005886">
    <property type="term" value="C:plasma membrane"/>
    <property type="evidence" value="ECO:0007669"/>
    <property type="project" value="UniProtKB-SubCell"/>
</dbReference>
<name>A0A075K580_9GAMM</name>
<accession>A0A075K580</accession>
<keyword evidence="10" id="KW-1185">Reference proteome</keyword>
<dbReference type="InterPro" id="IPR003838">
    <property type="entry name" value="ABC3_permease_C"/>
</dbReference>
<evidence type="ECO:0000256" key="4">
    <source>
        <dbReference type="ARBA" id="ARBA00022989"/>
    </source>
</evidence>
<dbReference type="GO" id="GO:0022857">
    <property type="term" value="F:transmembrane transporter activity"/>
    <property type="evidence" value="ECO:0007669"/>
    <property type="project" value="TreeGrafter"/>
</dbReference>
<evidence type="ECO:0000313" key="9">
    <source>
        <dbReference type="EMBL" id="AIF49260.1"/>
    </source>
</evidence>
<dbReference type="PANTHER" id="PTHR30572">
    <property type="entry name" value="MEMBRANE COMPONENT OF TRANSPORTER-RELATED"/>
    <property type="match status" value="1"/>
</dbReference>
<reference evidence="9 10" key="1">
    <citation type="submission" date="2014-07" db="EMBL/GenBank/DDBJ databases">
        <title>Complete Genome Sequence of Dyella japonica Strain A8 Isolated from Malaysian Tropical Soil.</title>
        <authorList>
            <person name="Hui R.K.H."/>
            <person name="Chen J.-W."/>
            <person name="Chan K.-G."/>
            <person name="Leung F.C.C."/>
        </authorList>
    </citation>
    <scope>NUCLEOTIDE SEQUENCE [LARGE SCALE GENOMIC DNA]</scope>
    <source>
        <strain evidence="9 10">A8</strain>
    </source>
</reference>
<feature type="domain" description="ABC3 transporter permease C-terminal" evidence="7">
    <location>
        <begin position="313"/>
        <end position="430"/>
    </location>
</feature>